<dbReference type="SUPFAM" id="SSF51445">
    <property type="entry name" value="(Trans)glycosidases"/>
    <property type="match status" value="1"/>
</dbReference>
<name>A0A7L7KTA2_9MOLU</name>
<evidence type="ECO:0000259" key="4">
    <source>
        <dbReference type="Pfam" id="PF21365"/>
    </source>
</evidence>
<dbReference type="Gene3D" id="2.60.40.1760">
    <property type="entry name" value="glycosyl hydrolase (family 31)"/>
    <property type="match status" value="1"/>
</dbReference>
<dbReference type="CDD" id="cd06595">
    <property type="entry name" value="GH31_u1"/>
    <property type="match status" value="1"/>
</dbReference>
<evidence type="ECO:0000313" key="5">
    <source>
        <dbReference type="EMBL" id="QMS85466.1"/>
    </source>
</evidence>
<dbReference type="SUPFAM" id="SSF51011">
    <property type="entry name" value="Glycosyl hydrolase domain"/>
    <property type="match status" value="1"/>
</dbReference>
<dbReference type="Gene3D" id="2.60.40.1180">
    <property type="entry name" value="Golgi alpha-mannosidase II"/>
    <property type="match status" value="1"/>
</dbReference>
<dbReference type="RefSeq" id="WP_258877261.1">
    <property type="nucleotide sequence ID" value="NZ_CP048914.1"/>
</dbReference>
<dbReference type="InterPro" id="IPR048395">
    <property type="entry name" value="Glyco_hydro_31_C"/>
</dbReference>
<keyword evidence="2" id="KW-0378">Hydrolase</keyword>
<dbReference type="InterPro" id="IPR017853">
    <property type="entry name" value="GH"/>
</dbReference>
<reference evidence="5 6" key="1">
    <citation type="submission" date="2020-02" db="EMBL/GenBank/DDBJ databases">
        <authorList>
            <person name="Zheng R.K."/>
            <person name="Sun C.M."/>
        </authorList>
    </citation>
    <scope>NUCLEOTIDE SEQUENCE [LARGE SCALE GENOMIC DNA]</scope>
    <source>
        <strain evidence="6">zrk13</strain>
    </source>
</reference>
<keyword evidence="6" id="KW-1185">Reference proteome</keyword>
<dbReference type="Pfam" id="PF21365">
    <property type="entry name" value="Glyco_hydro_31_3rd"/>
    <property type="match status" value="1"/>
</dbReference>
<dbReference type="InterPro" id="IPR013780">
    <property type="entry name" value="Glyco_hydro_b"/>
</dbReference>
<dbReference type="KEGG" id="xcl:G4Z02_06815"/>
<gene>
    <name evidence="5" type="ORF">G4Z02_06815</name>
</gene>
<evidence type="ECO:0000313" key="6">
    <source>
        <dbReference type="Proteomes" id="UP000514720"/>
    </source>
</evidence>
<evidence type="ECO:0000259" key="3">
    <source>
        <dbReference type="Pfam" id="PF01055"/>
    </source>
</evidence>
<dbReference type="Pfam" id="PF01055">
    <property type="entry name" value="Glyco_hydro_31_2nd"/>
    <property type="match status" value="1"/>
</dbReference>
<dbReference type="Gene3D" id="3.20.20.80">
    <property type="entry name" value="Glycosidases"/>
    <property type="match status" value="1"/>
</dbReference>
<evidence type="ECO:0000256" key="2">
    <source>
        <dbReference type="RuleBase" id="RU361185"/>
    </source>
</evidence>
<dbReference type="PANTHER" id="PTHR43863">
    <property type="entry name" value="HYDROLASE, PUTATIVE (AFU_ORTHOLOGUE AFUA_1G03140)-RELATED"/>
    <property type="match status" value="1"/>
</dbReference>
<feature type="domain" description="Glycosyl hydrolase family 31 C-terminal" evidence="4">
    <location>
        <begin position="505"/>
        <end position="595"/>
    </location>
</feature>
<dbReference type="GO" id="GO:0004553">
    <property type="term" value="F:hydrolase activity, hydrolyzing O-glycosyl compounds"/>
    <property type="evidence" value="ECO:0007669"/>
    <property type="project" value="InterPro"/>
</dbReference>
<accession>A0A7L7KTA2</accession>
<feature type="domain" description="Glycoside hydrolase family 31 TIM barrel" evidence="3">
    <location>
        <begin position="191"/>
        <end position="495"/>
    </location>
</feature>
<sequence length="797" mass="92828">MKSYITSNLQFTAHSQAEKTAYVQFSSYRITIFTNQLFRIEYDPSKQFEDRPTQTVWHRNITVPFEVSSNDSVHTITTKNWVIALDESKDQLDGLTITSIDGKTTITYPDSDSKNLNGTHRTLDMANGAIDLEPGLLSKRGITIYDDSSSVVFEQGEIVGVNNNEIDLYVFGYGHDYEQAIKDFYLVSGKTPLIPKYVFGNWWSRYWNYTDETYKAVINNFQQRNIPLSVAIIDMDWHITNVPQELRGGWTGYTWNKDLFPNPQAFMDWLHEKGLKISMNLHPADGIRPFDDCYEAVCKRMGIDPKDKQIIDFDLTNPLFIEAYFKDIHHVFEDQGVDFWWIDWQQGTQSKMKNLDPLFALNHYHFIDGLNRGKDHYFIFSRWSKLGSHRYPIGFSGDTFTTWESLDFQPYFTATASNVGYGWWSHDIGGHQGGTHDEELYTRWVQLGVFSPVMRLHSTKSYYSRREPWRYNQEVETTVKHFMQLRHQMIPYLHTFNHLHADGELPLIRPLYYQWPNEKKAYKYTNQYFFGTELMVRPFTSKTIKKLRMAKEQVWFKDGGWFHFFSGEYITNPGTYTFYGCMRDINVFAKEGAIIPFASNHENGLDDLPASLDIHLFPGNNNVFTLIEDQDGVVYKTSFTLTCTETSMTLMVQTTPKLSKNRTFNLLFRSVDIKSTVATDSAYETTKDSYNNTLRIQVPYDMDTPLDMTITSDNTILSNPFSFTEEIMNSIDLSALDTEEKNEIGYIDIVKPQESRGWLSWDKPLDEKVDDIDQLKIPKYAKKFIYKTAQRALKNDE</sequence>
<keyword evidence="2" id="KW-0326">Glycosidase</keyword>
<organism evidence="5 6">
    <name type="scientific">Candidatus Xianfuyuplasma coldseepsis</name>
    <dbReference type="NCBI Taxonomy" id="2782163"/>
    <lineage>
        <taxon>Bacteria</taxon>
        <taxon>Bacillati</taxon>
        <taxon>Mycoplasmatota</taxon>
        <taxon>Mollicutes</taxon>
        <taxon>Candidatus Izemoplasmatales</taxon>
        <taxon>Candidatus Izemoplasmataceae</taxon>
        <taxon>Candidatus Xianfuyuplasma</taxon>
    </lineage>
</organism>
<protein>
    <submittedName>
        <fullName evidence="5">Alpha-xylosidase</fullName>
    </submittedName>
</protein>
<comment type="similarity">
    <text evidence="1 2">Belongs to the glycosyl hydrolase 31 family.</text>
</comment>
<dbReference type="PANTHER" id="PTHR43863:SF2">
    <property type="entry name" value="MALTASE-GLUCOAMYLASE"/>
    <property type="match status" value="1"/>
</dbReference>
<dbReference type="Proteomes" id="UP000514720">
    <property type="component" value="Chromosome"/>
</dbReference>
<proteinExistence type="inferred from homology"/>
<dbReference type="GO" id="GO:0005975">
    <property type="term" value="P:carbohydrate metabolic process"/>
    <property type="evidence" value="ECO:0007669"/>
    <property type="project" value="InterPro"/>
</dbReference>
<dbReference type="InterPro" id="IPR000322">
    <property type="entry name" value="Glyco_hydro_31_TIM"/>
</dbReference>
<evidence type="ECO:0000256" key="1">
    <source>
        <dbReference type="ARBA" id="ARBA00007806"/>
    </source>
</evidence>
<dbReference type="InterPro" id="IPR051816">
    <property type="entry name" value="Glycosyl_Hydrolase_31"/>
</dbReference>
<dbReference type="AlphaFoldDB" id="A0A7L7KTA2"/>
<dbReference type="EMBL" id="CP048914">
    <property type="protein sequence ID" value="QMS85466.1"/>
    <property type="molecule type" value="Genomic_DNA"/>
</dbReference>